<comment type="caution">
    <text evidence="1">The sequence shown here is derived from an EMBL/GenBank/DDBJ whole genome shotgun (WGS) entry which is preliminary data.</text>
</comment>
<sequence length="203" mass="23909">MTTLTNEQMKNMDGDTAILWLENYVLTLDQRDPYYSVFKKQLARTKESEAKLKATQIKLDETNERLRKGLKSYIGQFVSFKDEETVPYLLEKHKDDLMELSKYIEDVEKRFVDLHCKVYPVKDFKNVYLDNISCCADYYFENYDKFEETKGIFSFIGGFTYVDMLHKSGEIDDNRLIELCIGLFKDHESNDDSCFACVTDWCS</sequence>
<organism evidence="1 2">
    <name type="scientific">Lysinibacillus sphaericus OT4b.31</name>
    <dbReference type="NCBI Taxonomy" id="1285586"/>
    <lineage>
        <taxon>Bacteria</taxon>
        <taxon>Bacillati</taxon>
        <taxon>Bacillota</taxon>
        <taxon>Bacilli</taxon>
        <taxon>Bacillales</taxon>
        <taxon>Bacillaceae</taxon>
        <taxon>Lysinibacillus</taxon>
    </lineage>
</organism>
<evidence type="ECO:0000313" key="2">
    <source>
        <dbReference type="Proteomes" id="UP000013911"/>
    </source>
</evidence>
<dbReference type="PATRIC" id="fig|1285586.5.peg.4453"/>
<dbReference type="HOGENOM" id="CLU_1347555_0_0_9"/>
<accession>R7Z933</accession>
<gene>
    <name evidence="1" type="ORF">H131_21367</name>
</gene>
<evidence type="ECO:0000313" key="1">
    <source>
        <dbReference type="EMBL" id="EON70476.1"/>
    </source>
</evidence>
<dbReference type="EMBL" id="AQPX01000034">
    <property type="protein sequence ID" value="EON70476.1"/>
    <property type="molecule type" value="Genomic_DNA"/>
</dbReference>
<dbReference type="AlphaFoldDB" id="R7Z933"/>
<name>R7Z933_LYSSH</name>
<reference evidence="1 2" key="1">
    <citation type="submission" date="2013-04" db="EMBL/GenBank/DDBJ databases">
        <title>Draft genome of the heavy metal tolerant bacterium Lysinibacillus sphaericus strain OT4b.31.</title>
        <authorList>
            <person name="Pena-Montenegro T.D."/>
            <person name="Dussan J."/>
        </authorList>
    </citation>
    <scope>NUCLEOTIDE SEQUENCE [LARGE SCALE GENOMIC DNA]</scope>
    <source>
        <strain evidence="1 2">OT4b.31</strain>
    </source>
</reference>
<protein>
    <submittedName>
        <fullName evidence="1">Uncharacterized protein</fullName>
    </submittedName>
</protein>
<dbReference type="RefSeq" id="WP_010861172.1">
    <property type="nucleotide sequence ID" value="NZ_KB933409.1"/>
</dbReference>
<dbReference type="Proteomes" id="UP000013911">
    <property type="component" value="Unassembled WGS sequence"/>
</dbReference>
<proteinExistence type="predicted"/>